<gene>
    <name evidence="7 12" type="primary">gcvT</name>
    <name evidence="12" type="ORF">XPU_4588</name>
</gene>
<reference evidence="12 13" key="1">
    <citation type="submission" date="2014-01" db="EMBL/GenBank/DDBJ databases">
        <title>Genome sequence and analysis of Xanthomonas arboricola pv. pruni.</title>
        <authorList>
            <person name="Fujikawa T."/>
            <person name="Nakazono-Nagaoka E."/>
        </authorList>
    </citation>
    <scope>NUCLEOTIDE SEQUENCE [LARGE SCALE GENOMIC DNA]</scope>
    <source>
        <strain evidence="13">MAFF 311562</strain>
    </source>
</reference>
<dbReference type="EMBL" id="BAVB01000398">
    <property type="protein sequence ID" value="GAE53056.1"/>
    <property type="molecule type" value="Genomic_DNA"/>
</dbReference>
<dbReference type="PIRSF" id="PIRSF006487">
    <property type="entry name" value="GcvT"/>
    <property type="match status" value="1"/>
</dbReference>
<dbReference type="Pfam" id="PF08669">
    <property type="entry name" value="GCV_T_C"/>
    <property type="match status" value="1"/>
</dbReference>
<dbReference type="PANTHER" id="PTHR43757:SF2">
    <property type="entry name" value="AMINOMETHYLTRANSFERASE, MITOCHONDRIAL"/>
    <property type="match status" value="1"/>
</dbReference>
<evidence type="ECO:0000259" key="11">
    <source>
        <dbReference type="Pfam" id="PF08669"/>
    </source>
</evidence>
<dbReference type="InterPro" id="IPR022903">
    <property type="entry name" value="GcvT_bac"/>
</dbReference>
<comment type="function">
    <text evidence="7">The glycine cleavage system catalyzes the degradation of glycine.</text>
</comment>
<feature type="domain" description="Aminomethyltransferase C-terminal" evidence="11">
    <location>
        <begin position="320"/>
        <end position="393"/>
    </location>
</feature>
<dbReference type="InterPro" id="IPR029043">
    <property type="entry name" value="GcvT/YgfZ_C"/>
</dbReference>
<dbReference type="EC" id="2.1.2.10" evidence="2 7"/>
<dbReference type="GO" id="GO:0005829">
    <property type="term" value="C:cytosol"/>
    <property type="evidence" value="ECO:0007669"/>
    <property type="project" value="TreeGrafter"/>
</dbReference>
<evidence type="ECO:0000256" key="7">
    <source>
        <dbReference type="HAMAP-Rule" id="MF_00259"/>
    </source>
</evidence>
<feature type="domain" description="GCVT N-terminal" evidence="10">
    <location>
        <begin position="44"/>
        <end position="299"/>
    </location>
</feature>
<sequence length="405" mass="44015">MRPGPAVGGALPHRLRRFPQARPGGDNGPLSLGPVRMTQKTILNDTHRALGAKMVDFGGWDMPIHYGSQLDEHHQVRRDAGMFDVSHMTVVDLHGPRVREFLRYLLTNSVDKLKVSGKALYTCMLNPQGGVIDDLIVYFLREDFFRLVVNAATREKDLQWIGEQAAAFQVRVEERSDFAMIAVQGPNARAKVIELVDPADTVAASKLGRFAALQTRSHDGVELFLARTGYTGEDGFEIVLPQEAAVAFWNALLAQGVKPAGLGARDTLRLEAGMNLYGQDMDDTVSPYEAALAWTIALDDGRDFIGRAVLESQKAQGAPRQLIGVVMDEKGVLRHGQTVLSASGEGEILSGTFSPTLGKAIAFARVPAGSIDALRVDIRGKQVPLRAVKFPFVRDGQAQPGVLGE</sequence>
<evidence type="ECO:0000256" key="8">
    <source>
        <dbReference type="PIRSR" id="PIRSR006487-1"/>
    </source>
</evidence>
<keyword evidence="3 7" id="KW-0032">Aminotransferase</keyword>
<dbReference type="GO" id="GO:0019464">
    <property type="term" value="P:glycine decarboxylation via glycine cleavage system"/>
    <property type="evidence" value="ECO:0007669"/>
    <property type="project" value="UniProtKB-UniRule"/>
</dbReference>
<evidence type="ECO:0000313" key="13">
    <source>
        <dbReference type="Proteomes" id="UP000019143"/>
    </source>
</evidence>
<evidence type="ECO:0000256" key="2">
    <source>
        <dbReference type="ARBA" id="ARBA00012616"/>
    </source>
</evidence>
<evidence type="ECO:0000313" key="12">
    <source>
        <dbReference type="EMBL" id="GAE53056.1"/>
    </source>
</evidence>
<dbReference type="InterPro" id="IPR006223">
    <property type="entry name" value="GcvT"/>
</dbReference>
<dbReference type="GO" id="GO:0008483">
    <property type="term" value="F:transaminase activity"/>
    <property type="evidence" value="ECO:0007669"/>
    <property type="project" value="UniProtKB-KW"/>
</dbReference>
<dbReference type="InterPro" id="IPR027266">
    <property type="entry name" value="TrmE/GcvT-like"/>
</dbReference>
<evidence type="ECO:0000256" key="4">
    <source>
        <dbReference type="ARBA" id="ARBA00022679"/>
    </source>
</evidence>
<dbReference type="AlphaFoldDB" id="W4S971"/>
<evidence type="ECO:0000259" key="10">
    <source>
        <dbReference type="Pfam" id="PF01571"/>
    </source>
</evidence>
<dbReference type="GO" id="GO:0004047">
    <property type="term" value="F:aminomethyltransferase activity"/>
    <property type="evidence" value="ECO:0007669"/>
    <property type="project" value="UniProtKB-UniRule"/>
</dbReference>
<dbReference type="InterPro" id="IPR013977">
    <property type="entry name" value="GcvT_C"/>
</dbReference>
<comment type="similarity">
    <text evidence="1 7">Belongs to the GcvT family.</text>
</comment>
<dbReference type="NCBIfam" id="TIGR00528">
    <property type="entry name" value="gcvT"/>
    <property type="match status" value="1"/>
</dbReference>
<comment type="catalytic activity">
    <reaction evidence="6 7">
        <text>N(6)-[(R)-S(8)-aminomethyldihydrolipoyl]-L-lysyl-[protein] + (6S)-5,6,7,8-tetrahydrofolate = N(6)-[(R)-dihydrolipoyl]-L-lysyl-[protein] + (6R)-5,10-methylene-5,6,7,8-tetrahydrofolate + NH4(+)</text>
        <dbReference type="Rhea" id="RHEA:16945"/>
        <dbReference type="Rhea" id="RHEA-COMP:10475"/>
        <dbReference type="Rhea" id="RHEA-COMP:10492"/>
        <dbReference type="ChEBI" id="CHEBI:15636"/>
        <dbReference type="ChEBI" id="CHEBI:28938"/>
        <dbReference type="ChEBI" id="CHEBI:57453"/>
        <dbReference type="ChEBI" id="CHEBI:83100"/>
        <dbReference type="ChEBI" id="CHEBI:83143"/>
        <dbReference type="EC" id="2.1.2.10"/>
    </reaction>
</comment>
<comment type="caution">
    <text evidence="12">The sequence shown here is derived from an EMBL/GenBank/DDBJ whole genome shotgun (WGS) entry which is preliminary data.</text>
</comment>
<dbReference type="GO" id="GO:0032259">
    <property type="term" value="P:methylation"/>
    <property type="evidence" value="ECO:0007669"/>
    <property type="project" value="UniProtKB-KW"/>
</dbReference>
<dbReference type="GO" id="GO:0008168">
    <property type="term" value="F:methyltransferase activity"/>
    <property type="evidence" value="ECO:0007669"/>
    <property type="project" value="UniProtKB-KW"/>
</dbReference>
<dbReference type="FunFam" id="3.30.70.1400:FF:000001">
    <property type="entry name" value="Aminomethyltransferase"/>
    <property type="match status" value="1"/>
</dbReference>
<dbReference type="Gene3D" id="3.30.70.1400">
    <property type="entry name" value="Aminomethyltransferase beta-barrel domains"/>
    <property type="match status" value="1"/>
</dbReference>
<dbReference type="Proteomes" id="UP000019143">
    <property type="component" value="Unassembled WGS sequence"/>
</dbReference>
<dbReference type="Gene3D" id="2.40.30.110">
    <property type="entry name" value="Aminomethyltransferase beta-barrel domains"/>
    <property type="match status" value="1"/>
</dbReference>
<dbReference type="HAMAP" id="MF_00259">
    <property type="entry name" value="GcvT"/>
    <property type="match status" value="1"/>
</dbReference>
<comment type="subunit">
    <text evidence="7">The glycine cleavage system is composed of four proteins: P, T, L and H.</text>
</comment>
<dbReference type="FunFam" id="2.40.30.110:FF:000001">
    <property type="entry name" value="Aminomethyltransferase"/>
    <property type="match status" value="1"/>
</dbReference>
<name>W4S971_9XANT</name>
<organism evidence="12 13">
    <name type="scientific">Xanthomonas arboricola pv. pruni str. MAFF 311562</name>
    <dbReference type="NCBI Taxonomy" id="1414836"/>
    <lineage>
        <taxon>Bacteria</taxon>
        <taxon>Pseudomonadati</taxon>
        <taxon>Pseudomonadota</taxon>
        <taxon>Gammaproteobacteria</taxon>
        <taxon>Lysobacterales</taxon>
        <taxon>Lysobacteraceae</taxon>
        <taxon>Xanthomonas</taxon>
    </lineage>
</organism>
<accession>W4S971</accession>
<keyword evidence="12" id="KW-0489">Methyltransferase</keyword>
<keyword evidence="4 7" id="KW-0808">Transferase</keyword>
<dbReference type="Pfam" id="PF01571">
    <property type="entry name" value="GCV_T"/>
    <property type="match status" value="1"/>
</dbReference>
<dbReference type="FunFam" id="4.10.1250.10:FF:000001">
    <property type="entry name" value="Aminomethyltransferase"/>
    <property type="match status" value="1"/>
</dbReference>
<dbReference type="InterPro" id="IPR028896">
    <property type="entry name" value="GcvT/YgfZ/DmdA"/>
</dbReference>
<feature type="region of interest" description="Disordered" evidence="9">
    <location>
        <begin position="1"/>
        <end position="33"/>
    </location>
</feature>
<dbReference type="InterPro" id="IPR006222">
    <property type="entry name" value="GCVT_N"/>
</dbReference>
<dbReference type="SUPFAM" id="SSF101790">
    <property type="entry name" value="Aminomethyltransferase beta-barrel domain"/>
    <property type="match status" value="1"/>
</dbReference>
<dbReference type="Gene3D" id="3.30.1360.120">
    <property type="entry name" value="Probable tRNA modification gtpase trme, domain 1"/>
    <property type="match status" value="1"/>
</dbReference>
<dbReference type="SUPFAM" id="SSF103025">
    <property type="entry name" value="Folate-binding domain"/>
    <property type="match status" value="1"/>
</dbReference>
<dbReference type="PANTHER" id="PTHR43757">
    <property type="entry name" value="AMINOMETHYLTRANSFERASE"/>
    <property type="match status" value="1"/>
</dbReference>
<dbReference type="NCBIfam" id="NF001567">
    <property type="entry name" value="PRK00389.1"/>
    <property type="match status" value="1"/>
</dbReference>
<evidence type="ECO:0000256" key="5">
    <source>
        <dbReference type="ARBA" id="ARBA00031395"/>
    </source>
</evidence>
<protein>
    <recommendedName>
        <fullName evidence="2 7">Aminomethyltransferase</fullName>
        <ecNumber evidence="2 7">2.1.2.10</ecNumber>
    </recommendedName>
    <alternativeName>
        <fullName evidence="5 7">Glycine cleavage system T protein</fullName>
    </alternativeName>
</protein>
<evidence type="ECO:0000256" key="1">
    <source>
        <dbReference type="ARBA" id="ARBA00008609"/>
    </source>
</evidence>
<proteinExistence type="inferred from homology"/>
<dbReference type="Gene3D" id="4.10.1250.10">
    <property type="entry name" value="Aminomethyltransferase fragment"/>
    <property type="match status" value="1"/>
</dbReference>
<feature type="binding site" evidence="8">
    <location>
        <position position="237"/>
    </location>
    <ligand>
        <name>substrate</name>
    </ligand>
</feature>
<evidence type="ECO:0000256" key="3">
    <source>
        <dbReference type="ARBA" id="ARBA00022576"/>
    </source>
</evidence>
<evidence type="ECO:0000256" key="9">
    <source>
        <dbReference type="SAM" id="MobiDB-lite"/>
    </source>
</evidence>
<evidence type="ECO:0000256" key="6">
    <source>
        <dbReference type="ARBA" id="ARBA00047665"/>
    </source>
</evidence>
<dbReference type="GO" id="GO:0005960">
    <property type="term" value="C:glycine cleavage complex"/>
    <property type="evidence" value="ECO:0007669"/>
    <property type="project" value="InterPro"/>
</dbReference>